<evidence type="ECO:0000313" key="3">
    <source>
        <dbReference type="Proteomes" id="UP000813462"/>
    </source>
</evidence>
<dbReference type="InterPro" id="IPR008906">
    <property type="entry name" value="HATC_C_dom"/>
</dbReference>
<reference evidence="2" key="1">
    <citation type="journal article" date="2021" name="Front. Plant Sci.">
        <title>Chromosome-Scale Genome Assembly for Chinese Sour Jujube and Insights Into Its Genome Evolution and Domestication Signature.</title>
        <authorList>
            <person name="Shen L.-Y."/>
            <person name="Luo H."/>
            <person name="Wang X.-L."/>
            <person name="Wang X.-M."/>
            <person name="Qiu X.-J."/>
            <person name="Liu H."/>
            <person name="Zhou S.-S."/>
            <person name="Jia K.-H."/>
            <person name="Nie S."/>
            <person name="Bao Y.-T."/>
            <person name="Zhang R.-G."/>
            <person name="Yun Q.-Z."/>
            <person name="Chai Y.-H."/>
            <person name="Lu J.-Y."/>
            <person name="Li Y."/>
            <person name="Zhao S.-W."/>
            <person name="Mao J.-F."/>
            <person name="Jia S.-G."/>
            <person name="Mao Y.-M."/>
        </authorList>
    </citation>
    <scope>NUCLEOTIDE SEQUENCE</scope>
    <source>
        <strain evidence="2">AT0</strain>
        <tissue evidence="2">Leaf</tissue>
    </source>
</reference>
<accession>A0A978VLR6</accession>
<feature type="domain" description="HAT C-terminal dimerisation" evidence="1">
    <location>
        <begin position="131"/>
        <end position="174"/>
    </location>
</feature>
<protein>
    <recommendedName>
        <fullName evidence="1">HAT C-terminal dimerisation domain-containing protein</fullName>
    </recommendedName>
</protein>
<evidence type="ECO:0000259" key="1">
    <source>
        <dbReference type="Pfam" id="PF05699"/>
    </source>
</evidence>
<dbReference type="AlphaFoldDB" id="A0A978VLR6"/>
<dbReference type="Proteomes" id="UP000813462">
    <property type="component" value="Unassembled WGS sequence"/>
</dbReference>
<name>A0A978VLR6_ZIZJJ</name>
<dbReference type="InterPro" id="IPR012337">
    <property type="entry name" value="RNaseH-like_sf"/>
</dbReference>
<dbReference type="SUPFAM" id="SSF53098">
    <property type="entry name" value="Ribonuclease H-like"/>
    <property type="match status" value="1"/>
</dbReference>
<dbReference type="EMBL" id="JAEACU010000004">
    <property type="protein sequence ID" value="KAH7534035.1"/>
    <property type="molecule type" value="Genomic_DNA"/>
</dbReference>
<dbReference type="GO" id="GO:0046983">
    <property type="term" value="F:protein dimerization activity"/>
    <property type="evidence" value="ECO:0007669"/>
    <property type="project" value="InterPro"/>
</dbReference>
<dbReference type="Pfam" id="PF05699">
    <property type="entry name" value="Dimer_Tnp_hAT"/>
    <property type="match status" value="1"/>
</dbReference>
<proteinExistence type="predicted"/>
<gene>
    <name evidence="2" type="ORF">FEM48_Zijuj04G0194900</name>
</gene>
<evidence type="ECO:0000313" key="2">
    <source>
        <dbReference type="EMBL" id="KAH7534035.1"/>
    </source>
</evidence>
<sequence>MLRVADIDISVLHLIYDMWDTMIERVKKLIFDHEGKDLISGSSVFFYAVHEILVSRWAKSNTLLHCMAHSLVPKYYCHAWLQGGNNGIMRLAPHEDQEVSTNRSKCFMRLFQNPNDLRKVYAEFGVFSSGSDYFNQPHVIEARIFEEPLSWWANHGASTPLLQALAFKLLSQPAFHRAVREIGVLIPTYKVSKEINCGDKANLDNYATVEFAKLSLNEPELEIMTLSDANE</sequence>
<comment type="caution">
    <text evidence="2">The sequence shown here is derived from an EMBL/GenBank/DDBJ whole genome shotgun (WGS) entry which is preliminary data.</text>
</comment>
<organism evidence="2 3">
    <name type="scientific">Ziziphus jujuba var. spinosa</name>
    <dbReference type="NCBI Taxonomy" id="714518"/>
    <lineage>
        <taxon>Eukaryota</taxon>
        <taxon>Viridiplantae</taxon>
        <taxon>Streptophyta</taxon>
        <taxon>Embryophyta</taxon>
        <taxon>Tracheophyta</taxon>
        <taxon>Spermatophyta</taxon>
        <taxon>Magnoliopsida</taxon>
        <taxon>eudicotyledons</taxon>
        <taxon>Gunneridae</taxon>
        <taxon>Pentapetalae</taxon>
        <taxon>rosids</taxon>
        <taxon>fabids</taxon>
        <taxon>Rosales</taxon>
        <taxon>Rhamnaceae</taxon>
        <taxon>Paliureae</taxon>
        <taxon>Ziziphus</taxon>
    </lineage>
</organism>